<accession>A0A0S8K0G6</accession>
<organism evidence="2 3">
    <name type="scientific">candidate division WOR_3 bacterium SM1_77</name>
    <dbReference type="NCBI Taxonomy" id="1703778"/>
    <lineage>
        <taxon>Bacteria</taxon>
        <taxon>Bacteria division WOR-3</taxon>
    </lineage>
</organism>
<proteinExistence type="predicted"/>
<sequence length="135" mass="15111">MMQLILALALISASQDSMPNREMIQSRYSRQVLVNSILGFTCTIGMGIFYAKGNDAYEDYKNSQSMRGAIEAWDRVRTNDTARNIFAVGAAFFLARAVYCQIKRANVPKTSSFSPVIDVRCAYQPKLIIGLQRSL</sequence>
<evidence type="ECO:0000256" key="1">
    <source>
        <dbReference type="SAM" id="Phobius"/>
    </source>
</evidence>
<protein>
    <submittedName>
        <fullName evidence="2">Uncharacterized protein</fullName>
    </submittedName>
</protein>
<dbReference type="EMBL" id="LJVE01000030">
    <property type="protein sequence ID" value="KPL14915.1"/>
    <property type="molecule type" value="Genomic_DNA"/>
</dbReference>
<keyword evidence="1" id="KW-0812">Transmembrane</keyword>
<comment type="caution">
    <text evidence="2">The sequence shown here is derived from an EMBL/GenBank/DDBJ whole genome shotgun (WGS) entry which is preliminary data.</text>
</comment>
<name>A0A0S8K0G6_UNCW3</name>
<dbReference type="AlphaFoldDB" id="A0A0S8K0G6"/>
<feature type="transmembrane region" description="Helical" evidence="1">
    <location>
        <begin position="31"/>
        <end position="51"/>
    </location>
</feature>
<reference evidence="2 3" key="1">
    <citation type="journal article" date="2015" name="Microbiome">
        <title>Genomic resolution of linkages in carbon, nitrogen, and sulfur cycling among widespread estuary sediment bacteria.</title>
        <authorList>
            <person name="Baker B.J."/>
            <person name="Lazar C.S."/>
            <person name="Teske A.P."/>
            <person name="Dick G.J."/>
        </authorList>
    </citation>
    <scope>NUCLEOTIDE SEQUENCE [LARGE SCALE GENOMIC DNA]</scope>
    <source>
        <strain evidence="2">SM1_77</strain>
    </source>
</reference>
<evidence type="ECO:0000313" key="2">
    <source>
        <dbReference type="EMBL" id="KPL14915.1"/>
    </source>
</evidence>
<gene>
    <name evidence="2" type="ORF">AMJ74_02510</name>
</gene>
<dbReference type="Proteomes" id="UP000050975">
    <property type="component" value="Unassembled WGS sequence"/>
</dbReference>
<evidence type="ECO:0000313" key="3">
    <source>
        <dbReference type="Proteomes" id="UP000050975"/>
    </source>
</evidence>
<keyword evidence="1" id="KW-0472">Membrane</keyword>
<keyword evidence="1" id="KW-1133">Transmembrane helix</keyword>